<dbReference type="SUPFAM" id="SSF81383">
    <property type="entry name" value="F-box domain"/>
    <property type="match status" value="1"/>
</dbReference>
<dbReference type="EMBL" id="KV419417">
    <property type="protein sequence ID" value="KZS91135.1"/>
    <property type="molecule type" value="Genomic_DNA"/>
</dbReference>
<name>A0A164S409_9AGAM</name>
<protein>
    <recommendedName>
        <fullName evidence="3">F-box domain-containing protein</fullName>
    </recommendedName>
</protein>
<keyword evidence="2" id="KW-1185">Reference proteome</keyword>
<evidence type="ECO:0008006" key="3">
    <source>
        <dbReference type="Google" id="ProtNLM"/>
    </source>
</evidence>
<accession>A0A164S409</accession>
<dbReference type="OrthoDB" id="3249754at2759"/>
<evidence type="ECO:0000313" key="2">
    <source>
        <dbReference type="Proteomes" id="UP000076722"/>
    </source>
</evidence>
<evidence type="ECO:0000313" key="1">
    <source>
        <dbReference type="EMBL" id="KZS91135.1"/>
    </source>
</evidence>
<reference evidence="1 2" key="1">
    <citation type="journal article" date="2016" name="Mol. Biol. Evol.">
        <title>Comparative Genomics of Early-Diverging Mushroom-Forming Fungi Provides Insights into the Origins of Lignocellulose Decay Capabilities.</title>
        <authorList>
            <person name="Nagy L.G."/>
            <person name="Riley R."/>
            <person name="Tritt A."/>
            <person name="Adam C."/>
            <person name="Daum C."/>
            <person name="Floudas D."/>
            <person name="Sun H."/>
            <person name="Yadav J.S."/>
            <person name="Pangilinan J."/>
            <person name="Larsson K.H."/>
            <person name="Matsuura K."/>
            <person name="Barry K."/>
            <person name="Labutti K."/>
            <person name="Kuo R."/>
            <person name="Ohm R.A."/>
            <person name="Bhattacharya S.S."/>
            <person name="Shirouzu T."/>
            <person name="Yoshinaga Y."/>
            <person name="Martin F.M."/>
            <person name="Grigoriev I.V."/>
            <person name="Hibbett D.S."/>
        </authorList>
    </citation>
    <scope>NUCLEOTIDE SEQUENCE [LARGE SCALE GENOMIC DNA]</scope>
    <source>
        <strain evidence="1 2">HHB9708</strain>
    </source>
</reference>
<proteinExistence type="predicted"/>
<dbReference type="InterPro" id="IPR036047">
    <property type="entry name" value="F-box-like_dom_sf"/>
</dbReference>
<sequence length="263" mass="30700">MGIPLVYQKMRADHIRLIVGFELIMNKCEGGPYDGMSRIPNVDYAKVGGVDPEDYWKMPMLQEGRFEWRTVKASKDAWILARPNIFPRFYPEVSDGRLASVAEPDETSDVLTTLPIDIIHALVSVLDMKTFIFLVSTCRTMRRYAFTSLQPYARKHVLDLPWTTPFLDSDPPEFIDSQKQAHRVDSPHDGDWLLYLSHVHRTDSMRERRRIWTICEEAKKQYAKYRQIVGQQERWPKLEAKIDKKTMNVLAAMLALRADRSRR</sequence>
<gene>
    <name evidence="1" type="ORF">SISNIDRAFT_457129</name>
</gene>
<organism evidence="1 2">
    <name type="scientific">Sistotremastrum niveocremeum HHB9708</name>
    <dbReference type="NCBI Taxonomy" id="1314777"/>
    <lineage>
        <taxon>Eukaryota</taxon>
        <taxon>Fungi</taxon>
        <taxon>Dikarya</taxon>
        <taxon>Basidiomycota</taxon>
        <taxon>Agaricomycotina</taxon>
        <taxon>Agaricomycetes</taxon>
        <taxon>Sistotremastrales</taxon>
        <taxon>Sistotremastraceae</taxon>
        <taxon>Sertulicium</taxon>
        <taxon>Sertulicium niveocremeum</taxon>
    </lineage>
</organism>
<dbReference type="Proteomes" id="UP000076722">
    <property type="component" value="Unassembled WGS sequence"/>
</dbReference>
<dbReference type="AlphaFoldDB" id="A0A164S409"/>